<dbReference type="STRING" id="282683.SAMN04488105_11385"/>
<evidence type="ECO:0000313" key="3">
    <source>
        <dbReference type="Proteomes" id="UP000198994"/>
    </source>
</evidence>
<dbReference type="OrthoDB" id="9798763at2"/>
<protein>
    <recommendedName>
        <fullName evidence="4">Oxidoreductase molybdopterin-binding domain-containing protein</fullName>
    </recommendedName>
</protein>
<keyword evidence="3" id="KW-1185">Reference proteome</keyword>
<evidence type="ECO:0008006" key="4">
    <source>
        <dbReference type="Google" id="ProtNLM"/>
    </source>
</evidence>
<dbReference type="EMBL" id="FNAV01000013">
    <property type="protein sequence ID" value="SDF14490.1"/>
    <property type="molecule type" value="Genomic_DNA"/>
</dbReference>
<name>A0A1G7IP16_9RHOB</name>
<evidence type="ECO:0000256" key="1">
    <source>
        <dbReference type="SAM" id="SignalP"/>
    </source>
</evidence>
<dbReference type="Gene3D" id="3.90.420.10">
    <property type="entry name" value="Oxidoreductase, molybdopterin-binding domain"/>
    <property type="match status" value="1"/>
</dbReference>
<organism evidence="2 3">
    <name type="scientific">Salipiger thiooxidans</name>
    <dbReference type="NCBI Taxonomy" id="282683"/>
    <lineage>
        <taxon>Bacteria</taxon>
        <taxon>Pseudomonadati</taxon>
        <taxon>Pseudomonadota</taxon>
        <taxon>Alphaproteobacteria</taxon>
        <taxon>Rhodobacterales</taxon>
        <taxon>Roseobacteraceae</taxon>
        <taxon>Salipiger</taxon>
    </lineage>
</organism>
<evidence type="ECO:0000313" key="2">
    <source>
        <dbReference type="EMBL" id="SDF14490.1"/>
    </source>
</evidence>
<feature type="signal peptide" evidence="1">
    <location>
        <begin position="1"/>
        <end position="28"/>
    </location>
</feature>
<dbReference type="AlphaFoldDB" id="A0A1G7IP16"/>
<proteinExistence type="predicted"/>
<dbReference type="SUPFAM" id="SSF56524">
    <property type="entry name" value="Oxidoreductase molybdopterin-binding domain"/>
    <property type="match status" value="1"/>
</dbReference>
<dbReference type="InterPro" id="IPR036374">
    <property type="entry name" value="OxRdtase_Mopterin-bd_sf"/>
</dbReference>
<dbReference type="RefSeq" id="WP_089962128.1">
    <property type="nucleotide sequence ID" value="NZ_FNAV01000013.1"/>
</dbReference>
<reference evidence="3" key="1">
    <citation type="submission" date="2016-10" db="EMBL/GenBank/DDBJ databases">
        <authorList>
            <person name="Varghese N."/>
            <person name="Submissions S."/>
        </authorList>
    </citation>
    <scope>NUCLEOTIDE SEQUENCE [LARGE SCALE GENOMIC DNA]</scope>
    <source>
        <strain evidence="3">DSM 10146</strain>
    </source>
</reference>
<keyword evidence="1" id="KW-0732">Signal</keyword>
<gene>
    <name evidence="2" type="ORF">SAMN04488105_11385</name>
</gene>
<dbReference type="Proteomes" id="UP000198994">
    <property type="component" value="Unassembled WGS sequence"/>
</dbReference>
<feature type="chain" id="PRO_5011580214" description="Oxidoreductase molybdopterin-binding domain-containing protein" evidence="1">
    <location>
        <begin position="29"/>
        <end position="167"/>
    </location>
</feature>
<sequence>MHRLARVLHAILLLAGPLAAESLPAALAAPLLTVTGQIADRNAGDAVVFDLAMLEAMPAQSFTTRTAWTDRAQHFTGVALRDLMTAVGASGSRLRATAINGYSVEIPAAGWREPVPIIAYRRNGVVMSLRERGPLWIVYPYDDATEYRSARAYSHSIRQLDRIAVLD</sequence>
<accession>A0A1G7IP16</accession>